<reference evidence="3" key="1">
    <citation type="submission" date="2015-02" db="EMBL/GenBank/DDBJ databases">
        <title>Characterization of two novel Thaumarchaeota isolated from the Northern Adriatic Sea.</title>
        <authorList>
            <person name="Bayer B."/>
            <person name="Vojvoda J."/>
            <person name="Offre P."/>
            <person name="Srivastava A."/>
            <person name="Elisabeth N."/>
            <person name="Garcia J.A.L."/>
            <person name="Schleper C."/>
            <person name="Herndl G.J."/>
        </authorList>
    </citation>
    <scope>NUCLEOTIDE SEQUENCE [LARGE SCALE GENOMIC DNA]</scope>
    <source>
        <strain evidence="3">D3C</strain>
    </source>
</reference>
<feature type="transmembrane region" description="Helical" evidence="1">
    <location>
        <begin position="9"/>
        <end position="36"/>
    </location>
</feature>
<feature type="transmembrane region" description="Helical" evidence="1">
    <location>
        <begin position="169"/>
        <end position="189"/>
    </location>
</feature>
<dbReference type="Proteomes" id="UP000032027">
    <property type="component" value="Chromosome"/>
</dbReference>
<feature type="transmembrane region" description="Helical" evidence="1">
    <location>
        <begin position="278"/>
        <end position="299"/>
    </location>
</feature>
<keyword evidence="3" id="KW-1185">Reference proteome</keyword>
<feature type="transmembrane region" description="Helical" evidence="1">
    <location>
        <begin position="210"/>
        <end position="234"/>
    </location>
</feature>
<reference evidence="2 3" key="3">
    <citation type="journal article" date="2019" name="Int. J. Syst. Evol. Microbiol.">
        <title>Nitrosopumilus adriaticus sp. nov. and Nitrosopumilus piranensis sp. nov., two ammonia-oxidizing archaea from the Adriatic Sea and members of the class Nitrososphaeria.</title>
        <authorList>
            <person name="Bayer B."/>
            <person name="Vojvoda J."/>
            <person name="Reinthaler T."/>
            <person name="Reyes C."/>
            <person name="Pinto M."/>
            <person name="Herndl G.J."/>
        </authorList>
    </citation>
    <scope>NUCLEOTIDE SEQUENCE [LARGE SCALE GENOMIC DNA]</scope>
    <source>
        <strain evidence="2 3">D3C</strain>
    </source>
</reference>
<dbReference type="KEGG" id="nid:NPIRD3C_0078"/>
<organism evidence="2 3">
    <name type="scientific">Nitrosopumilus piranensis</name>
    <dbReference type="NCBI Taxonomy" id="1582439"/>
    <lineage>
        <taxon>Archaea</taxon>
        <taxon>Nitrososphaerota</taxon>
        <taxon>Nitrososphaeria</taxon>
        <taxon>Nitrosopumilales</taxon>
        <taxon>Nitrosopumilaceae</taxon>
        <taxon>Nitrosopumilus</taxon>
    </lineage>
</organism>
<proteinExistence type="predicted"/>
<keyword evidence="1" id="KW-1133">Transmembrane helix</keyword>
<evidence type="ECO:0000313" key="3">
    <source>
        <dbReference type="Proteomes" id="UP000032027"/>
    </source>
</evidence>
<dbReference type="EMBL" id="CP010868">
    <property type="protein sequence ID" value="AJM91302.1"/>
    <property type="molecule type" value="Genomic_DNA"/>
</dbReference>
<evidence type="ECO:0000313" key="2">
    <source>
        <dbReference type="EMBL" id="AJM91302.1"/>
    </source>
</evidence>
<dbReference type="PATRIC" id="fig|1582439.9.peg.78"/>
<feature type="transmembrane region" description="Helical" evidence="1">
    <location>
        <begin position="380"/>
        <end position="398"/>
    </location>
</feature>
<feature type="transmembrane region" description="Helical" evidence="1">
    <location>
        <begin position="97"/>
        <end position="116"/>
    </location>
</feature>
<dbReference type="STRING" id="1582439.NPIRD3C_0078"/>
<accession>A0A0C5C7T0</accession>
<keyword evidence="1" id="KW-0472">Membrane</keyword>
<name>A0A0C5C7T0_9ARCH</name>
<keyword evidence="1" id="KW-0812">Transmembrane</keyword>
<feature type="transmembrane region" description="Helical" evidence="1">
    <location>
        <begin position="56"/>
        <end position="77"/>
    </location>
</feature>
<protein>
    <recommendedName>
        <fullName evidence="4">Glycosyltransferase RgtA/B/C/D-like domain-containing protein</fullName>
    </recommendedName>
</protein>
<feature type="transmembrane region" description="Helical" evidence="1">
    <location>
        <begin position="357"/>
        <end position="374"/>
    </location>
</feature>
<feature type="transmembrane region" description="Helical" evidence="1">
    <location>
        <begin position="246"/>
        <end position="266"/>
    </location>
</feature>
<dbReference type="AlphaFoldDB" id="A0A0C5C7T0"/>
<dbReference type="HOGENOM" id="CLU_668357_0_0_2"/>
<feature type="transmembrane region" description="Helical" evidence="1">
    <location>
        <begin position="325"/>
        <end position="345"/>
    </location>
</feature>
<reference evidence="2 3" key="2">
    <citation type="journal article" date="2016" name="ISME J.">
        <title>Physiological and genomic characterization of two novel marine thaumarchaeal strains indicates niche differentiation.</title>
        <authorList>
            <person name="Bayer B."/>
            <person name="Vojvoda J."/>
            <person name="Offre P."/>
            <person name="Alves R.J."/>
            <person name="Elisabeth N.H."/>
            <person name="Garcia J.A."/>
            <person name="Volland J.M."/>
            <person name="Srivastava A."/>
            <person name="Schleper C."/>
            <person name="Herndl G.J."/>
        </authorList>
    </citation>
    <scope>NUCLEOTIDE SEQUENCE [LARGE SCALE GENOMIC DNA]</scope>
    <source>
        <strain evidence="2 3">D3C</strain>
    </source>
</reference>
<evidence type="ECO:0000256" key="1">
    <source>
        <dbReference type="SAM" id="Phobius"/>
    </source>
</evidence>
<evidence type="ECO:0008006" key="4">
    <source>
        <dbReference type="Google" id="ProtNLM"/>
    </source>
</evidence>
<sequence>MIIQNNKIIIWTVFVFSISIVLISFVSVIFPALIPLSNTIDIPGIESVTPNPYEMGVWSGVIIISNIIIFGLLFLYFKNKLPKPISYELKRLFAFEISKKNTLIILIILFGIYISTSASEILQEEEYSDFIKIKEVLQYWSIERINSFEPHVNYFLLSTSMAIFGSYKVIPFFGSLGLLVTTFFITYTITQKRFAGIISTIILMQSNLFLTYDTSATYTNFWILFYLLSLFFVYRSWPLSPVSYLISIPSKILTIMFFPMSIYFILRSDISKNKKTIVISTILAVVIIGGIIGSGIGSAQRNEVTEEKFSSKEMLMGFSSFATQLRFDGLVLLFMIPLIVGLFIVSKNGIKHGESMMLLIAGLLLIAPIITGFTNQTNQPYRFVPLVVFFAIGVGVLLSKRQV</sequence>
<gene>
    <name evidence="2" type="ORF">NPIRD3C_0078</name>
</gene>